<evidence type="ECO:0000313" key="1">
    <source>
        <dbReference type="EMBL" id="PON72484.1"/>
    </source>
</evidence>
<dbReference type="AlphaFoldDB" id="A0A2P5DGS1"/>
<accession>A0A2P5DGS1</accession>
<proteinExistence type="predicted"/>
<sequence length="80" mass="9118">MLENISNFVTGKKKKKKCVLNGPVGHQHHEKQLDEFHLIYSRDTSRTVEPTSLLLLVSMYTSNKSFFRKMGSGENGKFSS</sequence>
<dbReference type="EMBL" id="JXTB01000039">
    <property type="protein sequence ID" value="PON72484.1"/>
    <property type="molecule type" value="Genomic_DNA"/>
</dbReference>
<gene>
    <name evidence="1" type="ORF">PanWU01x14_065190</name>
</gene>
<evidence type="ECO:0000313" key="2">
    <source>
        <dbReference type="Proteomes" id="UP000237105"/>
    </source>
</evidence>
<name>A0A2P5DGS1_PARAD</name>
<comment type="caution">
    <text evidence="1">The sequence shown here is derived from an EMBL/GenBank/DDBJ whole genome shotgun (WGS) entry which is preliminary data.</text>
</comment>
<protein>
    <submittedName>
        <fullName evidence="1">Uncharacterized protein</fullName>
    </submittedName>
</protein>
<dbReference type="Proteomes" id="UP000237105">
    <property type="component" value="Unassembled WGS sequence"/>
</dbReference>
<reference evidence="2" key="1">
    <citation type="submission" date="2016-06" db="EMBL/GenBank/DDBJ databases">
        <title>Parallel loss of symbiosis genes in relatives of nitrogen-fixing non-legume Parasponia.</title>
        <authorList>
            <person name="Van Velzen R."/>
            <person name="Holmer R."/>
            <person name="Bu F."/>
            <person name="Rutten L."/>
            <person name="Van Zeijl A."/>
            <person name="Liu W."/>
            <person name="Santuari L."/>
            <person name="Cao Q."/>
            <person name="Sharma T."/>
            <person name="Shen D."/>
            <person name="Roswanjaya Y."/>
            <person name="Wardhani T."/>
            <person name="Kalhor M.S."/>
            <person name="Jansen J."/>
            <person name="Van den Hoogen J."/>
            <person name="Gungor B."/>
            <person name="Hartog M."/>
            <person name="Hontelez J."/>
            <person name="Verver J."/>
            <person name="Yang W.-C."/>
            <person name="Schijlen E."/>
            <person name="Repin R."/>
            <person name="Schilthuizen M."/>
            <person name="Schranz E."/>
            <person name="Heidstra R."/>
            <person name="Miyata K."/>
            <person name="Fedorova E."/>
            <person name="Kohlen W."/>
            <person name="Bisseling T."/>
            <person name="Smit S."/>
            <person name="Geurts R."/>
        </authorList>
    </citation>
    <scope>NUCLEOTIDE SEQUENCE [LARGE SCALE GENOMIC DNA]</scope>
    <source>
        <strain evidence="2">cv. WU1-14</strain>
    </source>
</reference>
<keyword evidence="2" id="KW-1185">Reference proteome</keyword>
<organism evidence="1 2">
    <name type="scientific">Parasponia andersonii</name>
    <name type="common">Sponia andersonii</name>
    <dbReference type="NCBI Taxonomy" id="3476"/>
    <lineage>
        <taxon>Eukaryota</taxon>
        <taxon>Viridiplantae</taxon>
        <taxon>Streptophyta</taxon>
        <taxon>Embryophyta</taxon>
        <taxon>Tracheophyta</taxon>
        <taxon>Spermatophyta</taxon>
        <taxon>Magnoliopsida</taxon>
        <taxon>eudicotyledons</taxon>
        <taxon>Gunneridae</taxon>
        <taxon>Pentapetalae</taxon>
        <taxon>rosids</taxon>
        <taxon>fabids</taxon>
        <taxon>Rosales</taxon>
        <taxon>Cannabaceae</taxon>
        <taxon>Parasponia</taxon>
    </lineage>
</organism>